<keyword evidence="3" id="KW-0808">Transferase</keyword>
<keyword evidence="4" id="KW-0548">Nucleotidyltransferase</keyword>
<protein>
    <submittedName>
        <fullName evidence="9">DNA polymerase type-X family protein pol4</fullName>
    </submittedName>
</protein>
<evidence type="ECO:0000313" key="9">
    <source>
        <dbReference type="EMBL" id="UJO17296.1"/>
    </source>
</evidence>
<dbReference type="GO" id="GO:0006303">
    <property type="term" value="P:double-strand break repair via nonhomologous end joining"/>
    <property type="evidence" value="ECO:0007669"/>
    <property type="project" value="TreeGrafter"/>
</dbReference>
<dbReference type="InterPro" id="IPR043519">
    <property type="entry name" value="NT_sf"/>
</dbReference>
<dbReference type="PROSITE" id="PS50172">
    <property type="entry name" value="BRCT"/>
    <property type="match status" value="1"/>
</dbReference>
<name>A0A9Q8P8V5_PASFU</name>
<dbReference type="InterPro" id="IPR002054">
    <property type="entry name" value="DNA-dir_DNA_pol_X"/>
</dbReference>
<evidence type="ECO:0000259" key="8">
    <source>
        <dbReference type="PROSITE" id="PS50172"/>
    </source>
</evidence>
<dbReference type="FunFam" id="1.10.150.20:FF:000010">
    <property type="entry name" value="DNA polymerase lambda"/>
    <property type="match status" value="1"/>
</dbReference>
<feature type="region of interest" description="Disordered" evidence="7">
    <location>
        <begin position="100"/>
        <end position="180"/>
    </location>
</feature>
<evidence type="ECO:0000256" key="6">
    <source>
        <dbReference type="ARBA" id="ARBA00023242"/>
    </source>
</evidence>
<dbReference type="InterPro" id="IPR028207">
    <property type="entry name" value="DNA_pol_B_palm_palm"/>
</dbReference>
<feature type="region of interest" description="Disordered" evidence="7">
    <location>
        <begin position="1"/>
        <end position="33"/>
    </location>
</feature>
<dbReference type="FunFam" id="1.10.150.110:FF:000005">
    <property type="entry name" value="DNA polymerase POL4"/>
    <property type="match status" value="1"/>
</dbReference>
<dbReference type="SUPFAM" id="SSF47802">
    <property type="entry name" value="DNA polymerase beta, N-terminal domain-like"/>
    <property type="match status" value="1"/>
</dbReference>
<dbReference type="OrthoDB" id="205514at2759"/>
<keyword evidence="10" id="KW-1185">Reference proteome</keyword>
<dbReference type="SMART" id="SM00483">
    <property type="entry name" value="POLXc"/>
    <property type="match status" value="1"/>
</dbReference>
<dbReference type="AlphaFoldDB" id="A0A9Q8P8V5"/>
<dbReference type="PANTHER" id="PTHR11276:SF29">
    <property type="entry name" value="DNA POLYMERASE TYPE-X FAMILY PROTEIN POL4"/>
    <property type="match status" value="1"/>
</dbReference>
<dbReference type="OMA" id="QEGWITH"/>
<keyword evidence="5" id="KW-0479">Metal-binding</keyword>
<dbReference type="InterPro" id="IPR019843">
    <property type="entry name" value="DNA_pol-X_BS"/>
</dbReference>
<evidence type="ECO:0000256" key="2">
    <source>
        <dbReference type="ARBA" id="ARBA00008323"/>
    </source>
</evidence>
<evidence type="ECO:0000256" key="1">
    <source>
        <dbReference type="ARBA" id="ARBA00004123"/>
    </source>
</evidence>
<evidence type="ECO:0000256" key="3">
    <source>
        <dbReference type="ARBA" id="ARBA00022679"/>
    </source>
</evidence>
<dbReference type="PRINTS" id="PR00869">
    <property type="entry name" value="DNAPOLX"/>
</dbReference>
<dbReference type="RefSeq" id="XP_047761662.1">
    <property type="nucleotide sequence ID" value="XM_047905244.1"/>
</dbReference>
<dbReference type="GO" id="GO:0003887">
    <property type="term" value="F:DNA-directed DNA polymerase activity"/>
    <property type="evidence" value="ECO:0007669"/>
    <property type="project" value="InterPro"/>
</dbReference>
<dbReference type="InterPro" id="IPR022312">
    <property type="entry name" value="DNA_pol_X"/>
</dbReference>
<dbReference type="Proteomes" id="UP000756132">
    <property type="component" value="Chromosome 5"/>
</dbReference>
<evidence type="ECO:0000256" key="7">
    <source>
        <dbReference type="SAM" id="MobiDB-lite"/>
    </source>
</evidence>
<evidence type="ECO:0000313" key="10">
    <source>
        <dbReference type="Proteomes" id="UP000756132"/>
    </source>
</evidence>
<dbReference type="GO" id="GO:0005634">
    <property type="term" value="C:nucleus"/>
    <property type="evidence" value="ECO:0007669"/>
    <property type="project" value="UniProtKB-SubCell"/>
</dbReference>
<dbReference type="SUPFAM" id="SSF81301">
    <property type="entry name" value="Nucleotidyltransferase"/>
    <property type="match status" value="1"/>
</dbReference>
<dbReference type="Pfam" id="PF14716">
    <property type="entry name" value="HHH_8"/>
    <property type="match status" value="1"/>
</dbReference>
<dbReference type="InterPro" id="IPR027421">
    <property type="entry name" value="DNA_pol_lamdba_lyase_dom_sf"/>
</dbReference>
<dbReference type="PANTHER" id="PTHR11276">
    <property type="entry name" value="DNA POLYMERASE TYPE-X FAMILY MEMBER"/>
    <property type="match status" value="1"/>
</dbReference>
<evidence type="ECO:0000256" key="5">
    <source>
        <dbReference type="ARBA" id="ARBA00022723"/>
    </source>
</evidence>
<dbReference type="SUPFAM" id="SSF81585">
    <property type="entry name" value="PsbU/PolX domain-like"/>
    <property type="match status" value="1"/>
</dbReference>
<organism evidence="9 10">
    <name type="scientific">Passalora fulva</name>
    <name type="common">Tomato leaf mold</name>
    <name type="synonym">Cladosporium fulvum</name>
    <dbReference type="NCBI Taxonomy" id="5499"/>
    <lineage>
        <taxon>Eukaryota</taxon>
        <taxon>Fungi</taxon>
        <taxon>Dikarya</taxon>
        <taxon>Ascomycota</taxon>
        <taxon>Pezizomycotina</taxon>
        <taxon>Dothideomycetes</taxon>
        <taxon>Dothideomycetidae</taxon>
        <taxon>Mycosphaerellales</taxon>
        <taxon>Mycosphaerellaceae</taxon>
        <taxon>Fulvia</taxon>
    </lineage>
</organism>
<comment type="subcellular location">
    <subcellularLocation>
        <location evidence="1">Nucleus</location>
    </subcellularLocation>
</comment>
<feature type="compositionally biased region" description="Polar residues" evidence="7">
    <location>
        <begin position="238"/>
        <end position="258"/>
    </location>
</feature>
<gene>
    <name evidence="9" type="ORF">CLAFUR5_06096</name>
</gene>
<dbReference type="InterPro" id="IPR029398">
    <property type="entry name" value="PolB_thumb"/>
</dbReference>
<dbReference type="EMBL" id="CP090167">
    <property type="protein sequence ID" value="UJO17296.1"/>
    <property type="molecule type" value="Genomic_DNA"/>
</dbReference>
<dbReference type="Gene3D" id="3.30.460.10">
    <property type="entry name" value="Beta Polymerase, domain 2"/>
    <property type="match status" value="1"/>
</dbReference>
<feature type="compositionally biased region" description="Basic and acidic residues" evidence="7">
    <location>
        <begin position="147"/>
        <end position="157"/>
    </location>
</feature>
<dbReference type="InterPro" id="IPR010996">
    <property type="entry name" value="HHH_MUS81"/>
</dbReference>
<dbReference type="GO" id="GO:0046872">
    <property type="term" value="F:metal ion binding"/>
    <property type="evidence" value="ECO:0007669"/>
    <property type="project" value="UniProtKB-KW"/>
</dbReference>
<dbReference type="Gene3D" id="1.10.150.20">
    <property type="entry name" value="5' to 3' exonuclease, C-terminal subdomain"/>
    <property type="match status" value="1"/>
</dbReference>
<dbReference type="Pfam" id="PF14791">
    <property type="entry name" value="DNA_pol_B_thumb"/>
    <property type="match status" value="1"/>
</dbReference>
<feature type="compositionally biased region" description="Basic and acidic residues" evidence="7">
    <location>
        <begin position="113"/>
        <end position="131"/>
    </location>
</feature>
<comment type="similarity">
    <text evidence="2">Belongs to the DNA polymerase type-X family.</text>
</comment>
<dbReference type="GeneID" id="71985974"/>
<dbReference type="InterPro" id="IPR037160">
    <property type="entry name" value="DNA_Pol_thumb_sf"/>
</dbReference>
<dbReference type="Gene3D" id="1.10.150.110">
    <property type="entry name" value="DNA polymerase beta, N-terminal domain-like"/>
    <property type="match status" value="1"/>
</dbReference>
<dbReference type="CDD" id="cd00141">
    <property type="entry name" value="NT_POLXc"/>
    <property type="match status" value="1"/>
</dbReference>
<feature type="domain" description="BRCT" evidence="8">
    <location>
        <begin position="185"/>
        <end position="210"/>
    </location>
</feature>
<reference evidence="9" key="2">
    <citation type="journal article" date="2022" name="Microb. Genom.">
        <title>A chromosome-scale genome assembly of the tomato pathogen Cladosporium fulvum reveals a compartmentalized genome architecture and the presence of a dispensable chromosome.</title>
        <authorList>
            <person name="Zaccaron A.Z."/>
            <person name="Chen L.H."/>
            <person name="Samaras A."/>
            <person name="Stergiopoulos I."/>
        </authorList>
    </citation>
    <scope>NUCLEOTIDE SEQUENCE</scope>
    <source>
        <strain evidence="9">Race5_Kim</strain>
    </source>
</reference>
<accession>A0A9Q8P8V5</accession>
<keyword evidence="6" id="KW-0539">Nucleus</keyword>
<dbReference type="InterPro" id="IPR018944">
    <property type="entry name" value="DNA_pol_lambd_fingers_domain"/>
</dbReference>
<dbReference type="GO" id="GO:0003677">
    <property type="term" value="F:DNA binding"/>
    <property type="evidence" value="ECO:0007669"/>
    <property type="project" value="InterPro"/>
</dbReference>
<sequence>MAATSSSPIQNTQSTVVGNTPSTLASSPPQSHVLDLSNEPPIFVSSTHFLLDDLHELEEDLASAGAHITYDIDEAEIVLSKVKQKKRSQFDLRGKGLVTRDADEEARDTQAVGEKRKRDEAGSPEAHDHEAAAVVIDDSSTASDNEAGPRKKPEKAPKRSSRRSRVSTAHTTDTPPASATSGRIVKVVKIEWFTESRNRGRVLPLNDFLTYTGVCIEPQQGVGTPKKKKLALHPATKLTASSRDATPTTPTPVNSILQRAQEDAPQAGSRDRFGRRNYHHPHIVTPSANPSSWEAGHGTNAKYAHLLQETTTEHDEGLSSDIPEPPEWVKKGVKYACQRVTPRDSPNEAFLALLQEIKTARLLVNDEIGVRAYSTFIASLRAYPFKISHPRELLNLPGCEQKLANLWIEWKNSGTIKAVEELRADEDLKHLRLFYDIWGVGATTAREFYFEKGWRELDDIIEYGWKSLSRVQQIGVKFYDEFQDLIPRAEVEAICEVIRQHAVKVCDEGIKIMIVGGYRRGKEASGDVDVVVSHPDHEKTQNLVNKIVDSLEEAEYITHVLLVSENASKRGQETLPFRADGGGHGFDTLDKALVVWQDPDYPNKEQILAANPGAKNPNIHRRVDIILSPWKTVGCAVVGWSGGTTFERDLRRYAKNQMGWKFDSSGVRDRGNGQAVDIEGYVSWKGKEEPECRAKTMEEAERRVFEGFGLEWREPTERVTG</sequence>
<dbReference type="InterPro" id="IPR001357">
    <property type="entry name" value="BRCT_dom"/>
</dbReference>
<dbReference type="Pfam" id="PF10391">
    <property type="entry name" value="DNA_pol_lambd_f"/>
    <property type="match status" value="1"/>
</dbReference>
<feature type="region of interest" description="Disordered" evidence="7">
    <location>
        <begin position="236"/>
        <end position="270"/>
    </location>
</feature>
<dbReference type="PROSITE" id="PS00522">
    <property type="entry name" value="DNA_POLYMERASE_X"/>
    <property type="match status" value="1"/>
</dbReference>
<dbReference type="Pfam" id="PF14792">
    <property type="entry name" value="DNA_pol_B_palm"/>
    <property type="match status" value="1"/>
</dbReference>
<reference evidence="9" key="1">
    <citation type="submission" date="2021-12" db="EMBL/GenBank/DDBJ databases">
        <authorList>
            <person name="Zaccaron A."/>
            <person name="Stergiopoulos I."/>
        </authorList>
    </citation>
    <scope>NUCLEOTIDE SEQUENCE</scope>
    <source>
        <strain evidence="9">Race5_Kim</strain>
    </source>
</reference>
<dbReference type="FunFam" id="3.30.210.10:FF:000005">
    <property type="entry name" value="DNA polymerase IV"/>
    <property type="match status" value="1"/>
</dbReference>
<evidence type="ECO:0000256" key="4">
    <source>
        <dbReference type="ARBA" id="ARBA00022695"/>
    </source>
</evidence>
<proteinExistence type="inferred from homology"/>
<dbReference type="KEGG" id="ffu:CLAFUR5_06096"/>
<feature type="compositionally biased region" description="Polar residues" evidence="7">
    <location>
        <begin position="1"/>
        <end position="30"/>
    </location>
</feature>
<dbReference type="Gene3D" id="3.30.210.10">
    <property type="entry name" value="DNA polymerase, thumb domain"/>
    <property type="match status" value="1"/>
</dbReference>
<feature type="compositionally biased region" description="Polar residues" evidence="7">
    <location>
        <begin position="166"/>
        <end position="180"/>
    </location>
</feature>